<dbReference type="GO" id="GO:0005886">
    <property type="term" value="C:plasma membrane"/>
    <property type="evidence" value="ECO:0007669"/>
    <property type="project" value="UniProtKB-SubCell"/>
</dbReference>
<dbReference type="PANTHER" id="PTHR30433:SF4">
    <property type="entry name" value="MOTILITY PROTEIN A"/>
    <property type="match status" value="1"/>
</dbReference>
<dbReference type="GO" id="GO:0071978">
    <property type="term" value="P:bacterial-type flagellum-dependent swarming motility"/>
    <property type="evidence" value="ECO:0007669"/>
    <property type="project" value="InterPro"/>
</dbReference>
<proteinExistence type="inferred from homology"/>
<keyword evidence="5" id="KW-0145">Chemotaxis</keyword>
<reference evidence="16" key="1">
    <citation type="submission" date="2016-04" db="EMBL/GenBank/DDBJ databases">
        <authorList>
            <person name="Evans L.H."/>
            <person name="Alamgir A."/>
            <person name="Owens N."/>
            <person name="Weber N.D."/>
            <person name="Virtaneva K."/>
            <person name="Barbian K."/>
            <person name="Babar A."/>
            <person name="Rosenke K."/>
        </authorList>
    </citation>
    <scope>NUCLEOTIDE SEQUENCE</scope>
    <source>
        <strain evidence="16">86</strain>
    </source>
</reference>
<keyword evidence="16" id="KW-0969">Cilium</keyword>
<evidence type="ECO:0000259" key="14">
    <source>
        <dbReference type="Pfam" id="PF01618"/>
    </source>
</evidence>
<dbReference type="PROSITE" id="PS01307">
    <property type="entry name" value="MOTA"/>
    <property type="match status" value="1"/>
</dbReference>
<evidence type="ECO:0000256" key="3">
    <source>
        <dbReference type="ARBA" id="ARBA00022448"/>
    </source>
</evidence>
<feature type="transmembrane region" description="Helical" evidence="13">
    <location>
        <begin position="32"/>
        <end position="49"/>
    </location>
</feature>
<keyword evidence="16" id="KW-0282">Flagellum</keyword>
<comment type="similarity">
    <text evidence="2">Belongs to the MotA family.</text>
</comment>
<evidence type="ECO:0000256" key="10">
    <source>
        <dbReference type="ARBA" id="ARBA00022989"/>
    </source>
</evidence>
<evidence type="ECO:0000256" key="6">
    <source>
        <dbReference type="ARBA" id="ARBA00022519"/>
    </source>
</evidence>
<feature type="transmembrane region" description="Helical" evidence="13">
    <location>
        <begin position="174"/>
        <end position="191"/>
    </location>
</feature>
<gene>
    <name evidence="16" type="primary">motA</name>
    <name evidence="16" type="ORF">KL86APRO_10530</name>
</gene>
<dbReference type="InterPro" id="IPR000540">
    <property type="entry name" value="Flag_MotA_CS"/>
</dbReference>
<evidence type="ECO:0000256" key="13">
    <source>
        <dbReference type="SAM" id="Phobius"/>
    </source>
</evidence>
<dbReference type="PANTHER" id="PTHR30433">
    <property type="entry name" value="CHEMOTAXIS PROTEIN MOTA"/>
    <property type="match status" value="1"/>
</dbReference>
<protein>
    <submittedName>
        <fullName evidence="16">Proton conductor component of flagella motor</fullName>
    </submittedName>
</protein>
<evidence type="ECO:0000256" key="7">
    <source>
        <dbReference type="ARBA" id="ARBA00022692"/>
    </source>
</evidence>
<evidence type="ECO:0000256" key="8">
    <source>
        <dbReference type="ARBA" id="ARBA00022779"/>
    </source>
</evidence>
<evidence type="ECO:0000313" key="16">
    <source>
        <dbReference type="EMBL" id="SBV94596.1"/>
    </source>
</evidence>
<dbReference type="AlphaFoldDB" id="A0A212J5A0"/>
<feature type="transmembrane region" description="Helical" evidence="13">
    <location>
        <begin position="197"/>
        <end position="220"/>
    </location>
</feature>
<evidence type="ECO:0000256" key="5">
    <source>
        <dbReference type="ARBA" id="ARBA00022500"/>
    </source>
</evidence>
<dbReference type="InterPro" id="IPR047055">
    <property type="entry name" value="MotA-like"/>
</dbReference>
<keyword evidence="9" id="KW-0375">Hydrogen ion transport</keyword>
<keyword evidence="6" id="KW-0997">Cell inner membrane</keyword>
<organism evidence="16">
    <name type="scientific">uncultured Alphaproteobacteria bacterium</name>
    <dbReference type="NCBI Taxonomy" id="91750"/>
    <lineage>
        <taxon>Bacteria</taxon>
        <taxon>Pseudomonadati</taxon>
        <taxon>Pseudomonadota</taxon>
        <taxon>Alphaproteobacteria</taxon>
        <taxon>environmental samples</taxon>
    </lineage>
</organism>
<evidence type="ECO:0000256" key="9">
    <source>
        <dbReference type="ARBA" id="ARBA00022781"/>
    </source>
</evidence>
<feature type="domain" description="Motility protein A N-terminal" evidence="15">
    <location>
        <begin position="4"/>
        <end position="93"/>
    </location>
</feature>
<keyword evidence="10 13" id="KW-1133">Transmembrane helix</keyword>
<dbReference type="Pfam" id="PF01618">
    <property type="entry name" value="MotA_ExbB"/>
    <property type="match status" value="1"/>
</dbReference>
<evidence type="ECO:0000256" key="1">
    <source>
        <dbReference type="ARBA" id="ARBA00004429"/>
    </source>
</evidence>
<evidence type="ECO:0000259" key="15">
    <source>
        <dbReference type="Pfam" id="PF20560"/>
    </source>
</evidence>
<keyword evidence="7 13" id="KW-0812">Transmembrane</keyword>
<keyword evidence="12 13" id="KW-0472">Membrane</keyword>
<evidence type="ECO:0000256" key="4">
    <source>
        <dbReference type="ARBA" id="ARBA00022475"/>
    </source>
</evidence>
<keyword evidence="3" id="KW-0813">Transport</keyword>
<dbReference type="NCBIfam" id="TIGR03818">
    <property type="entry name" value="MotA1"/>
    <property type="match status" value="1"/>
</dbReference>
<sequence length="288" mass="30632">MFVIIGFATVIGCVLGGYLMVGGHLSVLNQPSEFIIIFGAAFGSFLVGNPKNVILGAGKAFGTLIKGSPHTKKSYLELMTMLYQIFRLAKTKGDLALESHVEKPEESPIFSAYPAFSKDHHALAFLCDYLRLLTLGTNNAHEVETIIEGEIEAHHHELTQVSGAFTNIADGTPALGIVAAVLGVIHTMGSITEPPEVLGHLIGGALVGTFAGVLIAYGFIGPIGRALDNTYAAETDFYKSIRTAILAHMQGYAPQVSVEFARKVLPPHVRPSFQEVEEAISNAGSDAG</sequence>
<dbReference type="GO" id="GO:0006935">
    <property type="term" value="P:chemotaxis"/>
    <property type="evidence" value="ECO:0007669"/>
    <property type="project" value="UniProtKB-KW"/>
</dbReference>
<dbReference type="Pfam" id="PF20560">
    <property type="entry name" value="MotA_N"/>
    <property type="match status" value="1"/>
</dbReference>
<dbReference type="GO" id="GO:1902600">
    <property type="term" value="P:proton transmembrane transport"/>
    <property type="evidence" value="ECO:0007669"/>
    <property type="project" value="UniProtKB-KW"/>
</dbReference>
<accession>A0A212J5A0</accession>
<dbReference type="InterPro" id="IPR046786">
    <property type="entry name" value="MotA_N"/>
</dbReference>
<evidence type="ECO:0000256" key="11">
    <source>
        <dbReference type="ARBA" id="ARBA00023065"/>
    </source>
</evidence>
<keyword evidence="4" id="KW-1003">Cell membrane</keyword>
<feature type="domain" description="MotA/TolQ/ExbB proton channel" evidence="14">
    <location>
        <begin position="137"/>
        <end position="235"/>
    </location>
</feature>
<name>A0A212J5A0_9PROT</name>
<dbReference type="InterPro" id="IPR022522">
    <property type="entry name" value="Flagellar_motor_stator_MotA"/>
</dbReference>
<dbReference type="InterPro" id="IPR002898">
    <property type="entry name" value="MotA_ExbB_proton_chnl"/>
</dbReference>
<keyword evidence="11" id="KW-0406">Ion transport</keyword>
<comment type="subcellular location">
    <subcellularLocation>
        <location evidence="1">Cell inner membrane</location>
        <topology evidence="1">Multi-pass membrane protein</topology>
    </subcellularLocation>
</comment>
<evidence type="ECO:0000256" key="2">
    <source>
        <dbReference type="ARBA" id="ARBA00008038"/>
    </source>
</evidence>
<evidence type="ECO:0000256" key="12">
    <source>
        <dbReference type="ARBA" id="ARBA00023136"/>
    </source>
</evidence>
<dbReference type="EMBL" id="FLUO01000001">
    <property type="protein sequence ID" value="SBV94596.1"/>
    <property type="molecule type" value="Genomic_DNA"/>
</dbReference>
<keyword evidence="16" id="KW-0966">Cell projection</keyword>
<keyword evidence="8" id="KW-0283">Flagellar rotation</keyword>